<dbReference type="AlphaFoldDB" id="A0A922J3F5"/>
<protein>
    <submittedName>
        <fullName evidence="2">Uncharacterized protein</fullName>
    </submittedName>
</protein>
<gene>
    <name evidence="2" type="ORF">I3842_10G079200</name>
</gene>
<dbReference type="PANTHER" id="PTHR34125">
    <property type="entry name" value="OS01G0762900 PROTEIN"/>
    <property type="match status" value="1"/>
</dbReference>
<keyword evidence="1" id="KW-0812">Transmembrane</keyword>
<dbReference type="PANTHER" id="PTHR34125:SF7">
    <property type="entry name" value="TRANSMEMBRANE PROTEIN"/>
    <property type="match status" value="1"/>
</dbReference>
<evidence type="ECO:0000313" key="3">
    <source>
        <dbReference type="Proteomes" id="UP000811246"/>
    </source>
</evidence>
<keyword evidence="1" id="KW-0472">Membrane</keyword>
<organism evidence="2 3">
    <name type="scientific">Carya illinoinensis</name>
    <name type="common">Pecan</name>
    <dbReference type="NCBI Taxonomy" id="32201"/>
    <lineage>
        <taxon>Eukaryota</taxon>
        <taxon>Viridiplantae</taxon>
        <taxon>Streptophyta</taxon>
        <taxon>Embryophyta</taxon>
        <taxon>Tracheophyta</taxon>
        <taxon>Spermatophyta</taxon>
        <taxon>Magnoliopsida</taxon>
        <taxon>eudicotyledons</taxon>
        <taxon>Gunneridae</taxon>
        <taxon>Pentapetalae</taxon>
        <taxon>rosids</taxon>
        <taxon>fabids</taxon>
        <taxon>Fagales</taxon>
        <taxon>Juglandaceae</taxon>
        <taxon>Carya</taxon>
    </lineage>
</organism>
<dbReference type="EMBL" id="CM031834">
    <property type="protein sequence ID" value="KAG6691748.1"/>
    <property type="molecule type" value="Genomic_DNA"/>
</dbReference>
<accession>A0A922J3F5</accession>
<reference evidence="2" key="1">
    <citation type="submission" date="2021-01" db="EMBL/GenBank/DDBJ databases">
        <authorList>
            <person name="Lovell J.T."/>
            <person name="Bentley N."/>
            <person name="Bhattarai G."/>
            <person name="Jenkins J.W."/>
            <person name="Sreedasyam A."/>
            <person name="Alarcon Y."/>
            <person name="Bock C."/>
            <person name="Boston L."/>
            <person name="Carlson J."/>
            <person name="Cervantes K."/>
            <person name="Clermont K."/>
            <person name="Krom N."/>
            <person name="Kubenka K."/>
            <person name="Mamidi S."/>
            <person name="Mattison C."/>
            <person name="Monteros M."/>
            <person name="Pisani C."/>
            <person name="Plott C."/>
            <person name="Rajasekar S."/>
            <person name="Rhein H.S."/>
            <person name="Rohla C."/>
            <person name="Song M."/>
            <person name="Hilaire R.S."/>
            <person name="Shu S."/>
            <person name="Wells L."/>
            <person name="Wang X."/>
            <person name="Webber J."/>
            <person name="Heerema R.J."/>
            <person name="Klein P."/>
            <person name="Conner P."/>
            <person name="Grauke L."/>
            <person name="Grimwood J."/>
            <person name="Schmutz J."/>
            <person name="Randall J.J."/>
        </authorList>
    </citation>
    <scope>NUCLEOTIDE SEQUENCE</scope>
    <source>
        <tissue evidence="2">Leaf</tissue>
    </source>
</reference>
<evidence type="ECO:0000313" key="2">
    <source>
        <dbReference type="EMBL" id="KAG6691748.1"/>
    </source>
</evidence>
<name>A0A922J3F5_CARIL</name>
<keyword evidence="1" id="KW-1133">Transmembrane helix</keyword>
<proteinExistence type="predicted"/>
<comment type="caution">
    <text evidence="2">The sequence shown here is derived from an EMBL/GenBank/DDBJ whole genome shotgun (WGS) entry which is preliminary data.</text>
</comment>
<dbReference type="Proteomes" id="UP000811246">
    <property type="component" value="Chromosome 10"/>
</dbReference>
<sequence>MQPLGFSLSWPLFASTTVFLVAIIAFGSLSQFATQTQGEKADEDQILDCVQGPPIHTHEERQKFEQT</sequence>
<feature type="transmembrane region" description="Helical" evidence="1">
    <location>
        <begin position="12"/>
        <end position="30"/>
    </location>
</feature>
<evidence type="ECO:0000256" key="1">
    <source>
        <dbReference type="SAM" id="Phobius"/>
    </source>
</evidence>